<dbReference type="Pfam" id="PF15442">
    <property type="entry name" value="DUF4629"/>
    <property type="match status" value="1"/>
</dbReference>
<evidence type="ECO:0000259" key="2">
    <source>
        <dbReference type="Pfam" id="PF15442"/>
    </source>
</evidence>
<feature type="compositionally biased region" description="Low complexity" evidence="1">
    <location>
        <begin position="558"/>
        <end position="571"/>
    </location>
</feature>
<protein>
    <recommendedName>
        <fullName evidence="2">DUF4629 domain-containing protein</fullName>
    </recommendedName>
</protein>
<evidence type="ECO:0000256" key="1">
    <source>
        <dbReference type="SAM" id="MobiDB-lite"/>
    </source>
</evidence>
<organism evidence="3 4">
    <name type="scientific">Sciurus carolinensis</name>
    <name type="common">Eastern gray squirrel</name>
    <dbReference type="NCBI Taxonomy" id="30640"/>
    <lineage>
        <taxon>Eukaryota</taxon>
        <taxon>Metazoa</taxon>
        <taxon>Chordata</taxon>
        <taxon>Craniata</taxon>
        <taxon>Vertebrata</taxon>
        <taxon>Euteleostomi</taxon>
        <taxon>Mammalia</taxon>
        <taxon>Eutheria</taxon>
        <taxon>Euarchontoglires</taxon>
        <taxon>Glires</taxon>
        <taxon>Rodentia</taxon>
        <taxon>Sciuromorpha</taxon>
        <taxon>Sciuridae</taxon>
        <taxon>Sciurinae</taxon>
        <taxon>Sciurini</taxon>
        <taxon>Sciurus</taxon>
    </lineage>
</organism>
<feature type="domain" description="DUF4629" evidence="2">
    <location>
        <begin position="407"/>
        <end position="553"/>
    </location>
</feature>
<feature type="region of interest" description="Disordered" evidence="1">
    <location>
        <begin position="369"/>
        <end position="388"/>
    </location>
</feature>
<dbReference type="AlphaFoldDB" id="A0AA41T6T7"/>
<feature type="compositionally biased region" description="Polar residues" evidence="1">
    <location>
        <begin position="696"/>
        <end position="729"/>
    </location>
</feature>
<feature type="compositionally biased region" description="Polar residues" evidence="1">
    <location>
        <begin position="659"/>
        <end position="682"/>
    </location>
</feature>
<dbReference type="EMBL" id="JAATJV010438599">
    <property type="protein sequence ID" value="MBZ3890263.1"/>
    <property type="molecule type" value="Genomic_DNA"/>
</dbReference>
<dbReference type="PANTHER" id="PTHR31466:SF1">
    <property type="entry name" value="RIKEN CDNA 4930433I11 GENE"/>
    <property type="match status" value="1"/>
</dbReference>
<reference evidence="3" key="1">
    <citation type="submission" date="2020-03" db="EMBL/GenBank/DDBJ databases">
        <title>Studies in the Genomics of Life Span.</title>
        <authorList>
            <person name="Glass D."/>
        </authorList>
    </citation>
    <scope>NUCLEOTIDE SEQUENCE</scope>
    <source>
        <strain evidence="3">SUZIE</strain>
        <tissue evidence="3">Muscle</tissue>
    </source>
</reference>
<comment type="caution">
    <text evidence="3">The sequence shown here is derived from an EMBL/GenBank/DDBJ whole genome shotgun (WGS) entry which is preliminary data.</text>
</comment>
<gene>
    <name evidence="3" type="ORF">SUZIE_207080</name>
</gene>
<sequence length="942" mass="102860">MGSAYLYQHSSTDMLSGVTSQHQIPMAPASYPSIFEWDITGGAEKKSSSLGDFTLTVTDQDTAAPSMSMTAQYDTPSDANVIIPEYPSLTARLVQVTASQIPNQAHTLSLPYQEGSQVNYNDQNTLEPLLSGELGPYLQSYGSVSYAVSRAAVPQPEMVMVLKEVQPTNVLPSVSTPGIYYSVSTQPITQTSFQGMEASVGLRHPSQTFCLPQSPEFPKSCSSRSIHNLQILESNPPTELEDISIITPGQSSTNFMALPPTQCQEETHSNSLDDIKAMLSNPLDAYMFAVENQDPPLLPLEISDIHQLLASIGPLDQEEMPHSEHINLGKSCLSLEDQGTLVNGIECSSGFADLTALVGDIHPPDLFSSFKDLDQPGSPQIIKVNDTRDIMVNQEQVNSSDIKGHANQGRKNKHKASEPPDGTPKAKMQPKHPQCPLEGEVACSDADSLRSPGNTAKHSNSKAKKVASSRNRKAKDHGQEKTKRSRENNSKKAEDCKQGGNKAKTEEKPMVPKAKRKRNQPELSQETFKKPRSYLGMHMLESVQVFHALGKKNDRKNGLSSSRALGNSSSNKDPRPCPDREPWFQDKGPEKTQVSAQKPDISADKECPSPSQHELPPPGKVKLVPLPFLSPEKPQPRPVYRRPQSLASRRPTVAYPAQPASTSSAQPRAVNQSRPAPANTSFMRPAKPAQPAVSHSIHSGFTTSTQPSVPQSAASRPAAYTTSSCTSVQRGPVSTLVNKLQSQPPKPQNRYLLQDFALQPIPWRKPNVPEPVMSTPITEEQRPEREAMKKKAQQELMETSLGMEASVGLQPPSQTFCLPQPPEFPNSCSSRRIQNLQILENNPPTELGDISLITPDQSSTNFMALTPTQSQEETGSNSLDEEKAMLSNPLDAYLFGIENQDPPLLPLEISDSHELLASIGPLDQEEMPHSEHINLGKSSLSL</sequence>
<feature type="compositionally biased region" description="Basic and acidic residues" evidence="1">
    <location>
        <begin position="476"/>
        <end position="510"/>
    </location>
</feature>
<feature type="compositionally biased region" description="Low complexity" evidence="1">
    <location>
        <begin position="620"/>
        <end position="629"/>
    </location>
</feature>
<name>A0AA41T6T7_SCICA</name>
<feature type="compositionally biased region" description="Basic residues" evidence="1">
    <location>
        <begin position="459"/>
        <end position="475"/>
    </location>
</feature>
<feature type="region of interest" description="Disordered" evidence="1">
    <location>
        <begin position="397"/>
        <end position="533"/>
    </location>
</feature>
<evidence type="ECO:0000313" key="4">
    <source>
        <dbReference type="Proteomes" id="UP001166674"/>
    </source>
</evidence>
<dbReference type="Proteomes" id="UP001166674">
    <property type="component" value="Unassembled WGS sequence"/>
</dbReference>
<proteinExistence type="predicted"/>
<accession>A0AA41T6T7</accession>
<dbReference type="InterPro" id="IPR040292">
    <property type="entry name" value="C2orf78-like"/>
</dbReference>
<keyword evidence="4" id="KW-1185">Reference proteome</keyword>
<evidence type="ECO:0000313" key="3">
    <source>
        <dbReference type="EMBL" id="MBZ3890263.1"/>
    </source>
</evidence>
<dbReference type="InterPro" id="IPR027898">
    <property type="entry name" value="DUF4629"/>
</dbReference>
<dbReference type="PANTHER" id="PTHR31466">
    <property type="entry name" value="GENE 5591-RELATED"/>
    <property type="match status" value="1"/>
</dbReference>
<feature type="region of interest" description="Disordered" evidence="1">
    <location>
        <begin position="551"/>
        <end position="731"/>
    </location>
</feature>
<feature type="compositionally biased region" description="Basic and acidic residues" evidence="1">
    <location>
        <begin position="572"/>
        <end position="590"/>
    </location>
</feature>